<keyword evidence="11" id="KW-0445">Lipid transport</keyword>
<evidence type="ECO:0000256" key="21">
    <source>
        <dbReference type="ARBA" id="ARBA00078285"/>
    </source>
</evidence>
<comment type="similarity">
    <text evidence="2">Belongs to the ATP-dependent AMP-binding enzyme family.</text>
</comment>
<evidence type="ECO:0000256" key="12">
    <source>
        <dbReference type="ARBA" id="ARBA00023136"/>
    </source>
</evidence>
<keyword evidence="9" id="KW-0067">ATP-binding</keyword>
<evidence type="ECO:0000256" key="20">
    <source>
        <dbReference type="ARBA" id="ARBA00068795"/>
    </source>
</evidence>
<keyword evidence="13" id="KW-0576">Peroxisome</keyword>
<comment type="subcellular location">
    <subcellularLocation>
        <location evidence="1">Cell membrane</location>
        <topology evidence="1">Multi-pass membrane protein</topology>
    </subcellularLocation>
    <subcellularLocation>
        <location evidence="17">Peroxisome membrane</location>
    </subcellularLocation>
</comment>
<dbReference type="FunFam" id="3.30.300.30:FF:000002">
    <property type="entry name" value="Long-chain fatty acid transport protein 1"/>
    <property type="match status" value="1"/>
</dbReference>
<proteinExistence type="inferred from homology"/>
<dbReference type="PROSITE" id="PS00455">
    <property type="entry name" value="AMP_BINDING"/>
    <property type="match status" value="1"/>
</dbReference>
<evidence type="ECO:0000259" key="23">
    <source>
        <dbReference type="Pfam" id="PF13193"/>
    </source>
</evidence>
<dbReference type="SUPFAM" id="SSF56801">
    <property type="entry name" value="Acetyl-CoA synthetase-like"/>
    <property type="match status" value="2"/>
</dbReference>
<dbReference type="GO" id="GO:0005324">
    <property type="term" value="F:long-chain fatty acid transmembrane transporter activity"/>
    <property type="evidence" value="ECO:0007669"/>
    <property type="project" value="TreeGrafter"/>
</dbReference>
<evidence type="ECO:0000256" key="7">
    <source>
        <dbReference type="ARBA" id="ARBA00022741"/>
    </source>
</evidence>
<dbReference type="AlphaFoldDB" id="A0A182PAY1"/>
<dbReference type="PANTHER" id="PTHR43107">
    <property type="entry name" value="LONG-CHAIN FATTY ACID TRANSPORT PROTEIN"/>
    <property type="match status" value="1"/>
</dbReference>
<keyword evidence="12" id="KW-0472">Membrane</keyword>
<reference evidence="24" key="2">
    <citation type="submission" date="2020-05" db="UniProtKB">
        <authorList>
            <consortium name="EnsemblMetazoa"/>
        </authorList>
    </citation>
    <scope>IDENTIFICATION</scope>
    <source>
        <strain evidence="24">Epiroticus2</strain>
    </source>
</reference>
<evidence type="ECO:0000256" key="11">
    <source>
        <dbReference type="ARBA" id="ARBA00023055"/>
    </source>
</evidence>
<evidence type="ECO:0000256" key="17">
    <source>
        <dbReference type="ARBA" id="ARBA00046271"/>
    </source>
</evidence>
<dbReference type="Pfam" id="PF00501">
    <property type="entry name" value="AMP-binding"/>
    <property type="match status" value="1"/>
</dbReference>
<keyword evidence="25" id="KW-1185">Reference proteome</keyword>
<dbReference type="InterPro" id="IPR020845">
    <property type="entry name" value="AMP-binding_CS"/>
</dbReference>
<evidence type="ECO:0000256" key="16">
    <source>
        <dbReference type="ARBA" id="ARBA00041297"/>
    </source>
</evidence>
<reference evidence="25" key="1">
    <citation type="submission" date="2013-03" db="EMBL/GenBank/DDBJ databases">
        <title>The Genome Sequence of Anopheles epiroticus epiroticus2.</title>
        <authorList>
            <consortium name="The Broad Institute Genomics Platform"/>
            <person name="Neafsey D.E."/>
            <person name="Howell P."/>
            <person name="Walker B."/>
            <person name="Young S.K."/>
            <person name="Zeng Q."/>
            <person name="Gargeya S."/>
            <person name="Fitzgerald M."/>
            <person name="Haas B."/>
            <person name="Abouelleil A."/>
            <person name="Allen A.W."/>
            <person name="Alvarado L."/>
            <person name="Arachchi H.M."/>
            <person name="Berlin A.M."/>
            <person name="Chapman S.B."/>
            <person name="Gainer-Dewar J."/>
            <person name="Goldberg J."/>
            <person name="Griggs A."/>
            <person name="Gujja S."/>
            <person name="Hansen M."/>
            <person name="Howarth C."/>
            <person name="Imamovic A."/>
            <person name="Ireland A."/>
            <person name="Larimer J."/>
            <person name="McCowan C."/>
            <person name="Murphy C."/>
            <person name="Pearson M."/>
            <person name="Poon T.W."/>
            <person name="Priest M."/>
            <person name="Roberts A."/>
            <person name="Saif S."/>
            <person name="Shea T."/>
            <person name="Sisk P."/>
            <person name="Sykes S."/>
            <person name="Wortman J."/>
            <person name="Nusbaum C."/>
            <person name="Birren B."/>
        </authorList>
    </citation>
    <scope>NUCLEOTIDE SEQUENCE [LARGE SCALE GENOMIC DNA]</scope>
    <source>
        <strain evidence="25">Epiroticus2</strain>
    </source>
</reference>
<organism evidence="24 25">
    <name type="scientific">Anopheles epiroticus</name>
    <dbReference type="NCBI Taxonomy" id="199890"/>
    <lineage>
        <taxon>Eukaryota</taxon>
        <taxon>Metazoa</taxon>
        <taxon>Ecdysozoa</taxon>
        <taxon>Arthropoda</taxon>
        <taxon>Hexapoda</taxon>
        <taxon>Insecta</taxon>
        <taxon>Pterygota</taxon>
        <taxon>Neoptera</taxon>
        <taxon>Endopterygota</taxon>
        <taxon>Diptera</taxon>
        <taxon>Nematocera</taxon>
        <taxon>Culicoidea</taxon>
        <taxon>Culicidae</taxon>
        <taxon>Anophelinae</taxon>
        <taxon>Anopheles</taxon>
    </lineage>
</organism>
<dbReference type="InterPro" id="IPR042099">
    <property type="entry name" value="ANL_N_sf"/>
</dbReference>
<evidence type="ECO:0000256" key="19">
    <source>
        <dbReference type="ARBA" id="ARBA00060276"/>
    </source>
</evidence>
<dbReference type="GO" id="GO:0005886">
    <property type="term" value="C:plasma membrane"/>
    <property type="evidence" value="ECO:0007669"/>
    <property type="project" value="UniProtKB-SubCell"/>
</dbReference>
<dbReference type="GO" id="GO:0005789">
    <property type="term" value="C:endoplasmic reticulum membrane"/>
    <property type="evidence" value="ECO:0007669"/>
    <property type="project" value="TreeGrafter"/>
</dbReference>
<dbReference type="Proteomes" id="UP000075885">
    <property type="component" value="Unassembled WGS sequence"/>
</dbReference>
<keyword evidence="3" id="KW-0813">Transport</keyword>
<feature type="domain" description="AMP-binding enzyme C-terminal" evidence="23">
    <location>
        <begin position="598"/>
        <end position="673"/>
    </location>
</feature>
<name>A0A182PAY1_9DIPT</name>
<dbReference type="GO" id="GO:0005524">
    <property type="term" value="F:ATP binding"/>
    <property type="evidence" value="ECO:0007669"/>
    <property type="project" value="UniProtKB-KW"/>
</dbReference>
<keyword evidence="6" id="KW-0812">Transmembrane</keyword>
<keyword evidence="5" id="KW-0436">Ligase</keyword>
<comment type="catalytic activity">
    <reaction evidence="18">
        <text>tetracosanoate + ATP + CoA = tetracosanoyl-CoA + AMP + diphosphate</text>
        <dbReference type="Rhea" id="RHEA:33639"/>
        <dbReference type="ChEBI" id="CHEBI:30616"/>
        <dbReference type="ChEBI" id="CHEBI:31014"/>
        <dbReference type="ChEBI" id="CHEBI:33019"/>
        <dbReference type="ChEBI" id="CHEBI:57287"/>
        <dbReference type="ChEBI" id="CHEBI:65052"/>
        <dbReference type="ChEBI" id="CHEBI:456215"/>
    </reaction>
    <physiologicalReaction direction="left-to-right" evidence="18">
        <dbReference type="Rhea" id="RHEA:33640"/>
    </physiologicalReaction>
</comment>
<dbReference type="EC" id="6.2.1.3" evidence="14"/>
<dbReference type="InterPro" id="IPR000873">
    <property type="entry name" value="AMP-dep_synth/lig_dom"/>
</dbReference>
<dbReference type="GO" id="GO:0004467">
    <property type="term" value="F:long-chain fatty acid-CoA ligase activity"/>
    <property type="evidence" value="ECO:0007669"/>
    <property type="project" value="UniProtKB-EC"/>
</dbReference>
<comment type="catalytic activity">
    <reaction evidence="15">
        <text>a very long-chain fatty acid + ATP + CoA = a very long-chain fatty acyl-CoA + AMP + diphosphate</text>
        <dbReference type="Rhea" id="RHEA:54536"/>
        <dbReference type="ChEBI" id="CHEBI:30616"/>
        <dbReference type="ChEBI" id="CHEBI:33019"/>
        <dbReference type="ChEBI" id="CHEBI:57287"/>
        <dbReference type="ChEBI" id="CHEBI:58950"/>
        <dbReference type="ChEBI" id="CHEBI:138261"/>
        <dbReference type="ChEBI" id="CHEBI:456215"/>
    </reaction>
    <physiologicalReaction direction="left-to-right" evidence="15">
        <dbReference type="Rhea" id="RHEA:54537"/>
    </physiologicalReaction>
</comment>
<keyword evidence="8" id="KW-0443">Lipid metabolism</keyword>
<dbReference type="STRING" id="199890.A0A182PAY1"/>
<keyword evidence="4" id="KW-1003">Cell membrane</keyword>
<keyword evidence="10" id="KW-1133">Transmembrane helix</keyword>
<dbReference type="GO" id="GO:0005778">
    <property type="term" value="C:peroxisomal membrane"/>
    <property type="evidence" value="ECO:0007669"/>
    <property type="project" value="UniProtKB-SubCell"/>
</dbReference>
<evidence type="ECO:0000313" key="24">
    <source>
        <dbReference type="EnsemblMetazoa" id="AEPI004086-PA"/>
    </source>
</evidence>
<keyword evidence="8" id="KW-0276">Fatty acid metabolism</keyword>
<dbReference type="InterPro" id="IPR025110">
    <property type="entry name" value="AMP-bd_C"/>
</dbReference>
<dbReference type="PANTHER" id="PTHR43107:SF15">
    <property type="entry name" value="FATTY ACID TRANSPORT PROTEIN 3, ISOFORM A"/>
    <property type="match status" value="1"/>
</dbReference>
<evidence type="ECO:0000256" key="15">
    <source>
        <dbReference type="ARBA" id="ARBA00036527"/>
    </source>
</evidence>
<feature type="domain" description="AMP-dependent synthetase/ligase" evidence="22">
    <location>
        <begin position="54"/>
        <end position="393"/>
    </location>
</feature>
<evidence type="ECO:0000313" key="25">
    <source>
        <dbReference type="Proteomes" id="UP000075885"/>
    </source>
</evidence>
<dbReference type="EnsemblMetazoa" id="AEPI004086-RA">
    <property type="protein sequence ID" value="AEPI004086-PA"/>
    <property type="gene ID" value="AEPI004086"/>
</dbReference>
<evidence type="ECO:0000256" key="14">
    <source>
        <dbReference type="ARBA" id="ARBA00026121"/>
    </source>
</evidence>
<evidence type="ECO:0000256" key="1">
    <source>
        <dbReference type="ARBA" id="ARBA00004651"/>
    </source>
</evidence>
<evidence type="ECO:0000256" key="8">
    <source>
        <dbReference type="ARBA" id="ARBA00022832"/>
    </source>
</evidence>
<accession>A0A182PAY1</accession>
<dbReference type="InterPro" id="IPR045851">
    <property type="entry name" value="AMP-bd_C_sf"/>
</dbReference>
<dbReference type="GO" id="GO:0044539">
    <property type="term" value="P:long-chain fatty acid import into cell"/>
    <property type="evidence" value="ECO:0007669"/>
    <property type="project" value="TreeGrafter"/>
</dbReference>
<dbReference type="Pfam" id="PF13193">
    <property type="entry name" value="AMP-binding_C"/>
    <property type="match status" value="1"/>
</dbReference>
<protein>
    <recommendedName>
        <fullName evidence="20">Very long-chain fatty acid transport protein</fullName>
        <ecNumber evidence="14">6.2.1.3</ecNumber>
    </recommendedName>
    <alternativeName>
        <fullName evidence="16">Long-chain-fatty-acid--CoA ligase</fullName>
    </alternativeName>
    <alternativeName>
        <fullName evidence="21">Very-long-chain acyl-CoA synthetase</fullName>
    </alternativeName>
</protein>
<keyword evidence="7" id="KW-0547">Nucleotide-binding</keyword>
<dbReference type="FunFam" id="3.40.50.12780:FF:000019">
    <property type="entry name" value="Long-chain fatty acid transporter"/>
    <property type="match status" value="1"/>
</dbReference>
<evidence type="ECO:0000256" key="6">
    <source>
        <dbReference type="ARBA" id="ARBA00022692"/>
    </source>
</evidence>
<dbReference type="VEuPathDB" id="VectorBase:AEPI004086"/>
<evidence type="ECO:0000256" key="4">
    <source>
        <dbReference type="ARBA" id="ARBA00022475"/>
    </source>
</evidence>
<dbReference type="Gene3D" id="3.40.50.12780">
    <property type="entry name" value="N-terminal domain of ligase-like"/>
    <property type="match status" value="1"/>
</dbReference>
<evidence type="ECO:0000256" key="3">
    <source>
        <dbReference type="ARBA" id="ARBA00022448"/>
    </source>
</evidence>
<evidence type="ECO:0000256" key="2">
    <source>
        <dbReference type="ARBA" id="ARBA00006432"/>
    </source>
</evidence>
<evidence type="ECO:0000256" key="10">
    <source>
        <dbReference type="ARBA" id="ARBA00022989"/>
    </source>
</evidence>
<evidence type="ECO:0000256" key="13">
    <source>
        <dbReference type="ARBA" id="ARBA00023140"/>
    </source>
</evidence>
<evidence type="ECO:0000256" key="5">
    <source>
        <dbReference type="ARBA" id="ARBA00022598"/>
    </source>
</evidence>
<evidence type="ECO:0000259" key="22">
    <source>
        <dbReference type="Pfam" id="PF00501"/>
    </source>
</evidence>
<evidence type="ECO:0000256" key="18">
    <source>
        <dbReference type="ARBA" id="ARBA00048666"/>
    </source>
</evidence>
<comment type="function">
    <text evidence="19">Acyl-CoA synthetase required for both the import of long chain fatty acids (LCFAs) (C14-C18) and the activation very long chain fatty acids (VLCFAs) (C20-C26) by esterification of the fatty acids into metabolically active CoA-thioesters for subsequent degradation or incorporation into phospholipids. The transport and fatty acyl-CoA synthetase activities are genetically separable and are thus independent activities. Esterifies VLCFAs in the peroxisome matrix. The VLCFAs are actively transported into peroxisomes by a PXA1-PXA2 heterodimeric transporter in the peroxisomal membrane.</text>
</comment>
<dbReference type="Gene3D" id="3.30.300.30">
    <property type="match status" value="1"/>
</dbReference>
<sequence length="720" mass="79426">MVITITTLLPFLNRTLRESANNTHYSTHTAIIFLKLNLCLYRYERAGATVVQIFESVVARQPDKVAFLMDDGRLTFGQVKQLADRIAAHFYAKGFRKGDTIALLMETRLEYPCIWLGLSKVGIVTALINSNLRKETLRHSITVANSKAIIVSPELAGAIAEINEQEGIKGLPVHLFRPDGAPDTASSSSSSDLLPDAEDLRLSVDSSGSGSSNVDLSALPNDISPKDKLVYIYTSGTTGMPKAAVITNLRYTFMALGCYYMLSFRDDDIIYNSLPLYHSAGGMIGVGSVLLCGVTAALRKKFSASNFWADCIRYKCTVAQYIGEICRFVLMTPPKPTDTQHSVRLMFGNGLRPQIWPQFVSRFNIKQIGEFYGSTEGNSNLLNIDNTMGAVGFVPNFAKAIYPVTLIRCDEETGEIIRGSDGFCIKCRPGEPGVFVGKINPKKALNSFVGYADKAASEKKVLHDVFRKGDIFFNSGDILVQDLLGNYYFKDRTGDTFRCDEETGEIIRGSDGFCIKCRPGEPGVFVGKINPKKALNSFVGYADKAASEKKVLHDVFRKGDIFFNSGDILVQDLLGNYYFKDRTGDTFRWRGENVATSEVEGVITTIVGLKDCAVYGVDIPETEGKAGMAAIVDPEGKVDLEQLAAGIRASLPAYARPLFIRVLSEVPMTTTFKLKKRDLQVDGYDLTKIKDPIYFLQSNGTYRRFTADDHETIKSGKARL</sequence>
<evidence type="ECO:0000256" key="9">
    <source>
        <dbReference type="ARBA" id="ARBA00022840"/>
    </source>
</evidence>